<dbReference type="KEGG" id="ssck:SPSK_10928"/>
<accession>A0A0F2M434</accession>
<dbReference type="AlphaFoldDB" id="A0A0F2M434"/>
<dbReference type="EMBL" id="AXCR01000007">
    <property type="protein sequence ID" value="KJR84448.1"/>
    <property type="molecule type" value="Genomic_DNA"/>
</dbReference>
<reference evidence="2 3" key="2">
    <citation type="journal article" date="2015" name="Eukaryot. Cell">
        <title>Asexual propagation of a virulent clone complex in a human and feline outbreak of sporotrichosis.</title>
        <authorList>
            <person name="Teixeira Mde M."/>
            <person name="Rodrigues A.M."/>
            <person name="Tsui C.K."/>
            <person name="de Almeida L.G."/>
            <person name="Van Diepeningen A.D."/>
            <person name="van den Ende B.G."/>
            <person name="Fernandes G.F."/>
            <person name="Kano R."/>
            <person name="Hamelin R.C."/>
            <person name="Lopes-Bezerra L.M."/>
            <person name="Vasconcelos A.T."/>
            <person name="de Hoog S."/>
            <person name="de Camargo Z.P."/>
            <person name="Felipe M.S."/>
        </authorList>
    </citation>
    <scope>NUCLEOTIDE SEQUENCE [LARGE SCALE GENOMIC DNA]</scope>
    <source>
        <strain evidence="2 3">1099-18</strain>
    </source>
</reference>
<dbReference type="Proteomes" id="UP000033710">
    <property type="component" value="Unassembled WGS sequence"/>
</dbReference>
<dbReference type="RefSeq" id="XP_016587124.1">
    <property type="nucleotide sequence ID" value="XM_016737160.1"/>
</dbReference>
<feature type="region of interest" description="Disordered" evidence="1">
    <location>
        <begin position="1"/>
        <end position="25"/>
    </location>
</feature>
<gene>
    <name evidence="2" type="ORF">SPSK_10928</name>
</gene>
<feature type="region of interest" description="Disordered" evidence="1">
    <location>
        <begin position="78"/>
        <end position="101"/>
    </location>
</feature>
<sequence>MRSEQHDIGQYMSKSAKRDNKHGQDKIVKERVLWCRMENTYALPNVHSSTSLAIPPHTGQKVGAPLFCQVPVFPHWETAPGTLVEPRPPTPNGDFHRISNC</sequence>
<feature type="compositionally biased region" description="Basic and acidic residues" evidence="1">
    <location>
        <begin position="16"/>
        <end position="25"/>
    </location>
</feature>
<reference evidence="2 3" key="1">
    <citation type="journal article" date="2014" name="BMC Genomics">
        <title>Comparative genomics of the major fungal agents of human and animal Sporotrichosis: Sporothrix schenckii and Sporothrix brasiliensis.</title>
        <authorList>
            <person name="Teixeira M.M."/>
            <person name="de Almeida L.G."/>
            <person name="Kubitschek-Barreira P."/>
            <person name="Alves F.L."/>
            <person name="Kioshima E.S."/>
            <person name="Abadio A.K."/>
            <person name="Fernandes L."/>
            <person name="Derengowski L.S."/>
            <person name="Ferreira K.S."/>
            <person name="Souza R.C."/>
            <person name="Ruiz J.C."/>
            <person name="de Andrade N.C."/>
            <person name="Paes H.C."/>
            <person name="Nicola A.M."/>
            <person name="Albuquerque P."/>
            <person name="Gerber A.L."/>
            <person name="Martins V.P."/>
            <person name="Peconick L.D."/>
            <person name="Neto A.V."/>
            <person name="Chaucanez C.B."/>
            <person name="Silva P.A."/>
            <person name="Cunha O.L."/>
            <person name="de Oliveira F.F."/>
            <person name="dos Santos T.C."/>
            <person name="Barros A.L."/>
            <person name="Soares M.A."/>
            <person name="de Oliveira L.M."/>
            <person name="Marini M.M."/>
            <person name="Villalobos-Duno H."/>
            <person name="Cunha M.M."/>
            <person name="de Hoog S."/>
            <person name="da Silveira J.F."/>
            <person name="Henrissat B."/>
            <person name="Nino-Vega G.A."/>
            <person name="Cisalpino P.S."/>
            <person name="Mora-Montes H.M."/>
            <person name="Almeida S.R."/>
            <person name="Stajich J.E."/>
            <person name="Lopes-Bezerra L.M."/>
            <person name="Vasconcelos A.T."/>
            <person name="Felipe M.S."/>
        </authorList>
    </citation>
    <scope>NUCLEOTIDE SEQUENCE [LARGE SCALE GENOMIC DNA]</scope>
    <source>
        <strain evidence="2 3">1099-18</strain>
    </source>
</reference>
<dbReference type="VEuPathDB" id="FungiDB:SPSK_10928"/>
<name>A0A0F2M434_SPOSC</name>
<organism evidence="2 3">
    <name type="scientific">Sporothrix schenckii 1099-18</name>
    <dbReference type="NCBI Taxonomy" id="1397361"/>
    <lineage>
        <taxon>Eukaryota</taxon>
        <taxon>Fungi</taxon>
        <taxon>Dikarya</taxon>
        <taxon>Ascomycota</taxon>
        <taxon>Pezizomycotina</taxon>
        <taxon>Sordariomycetes</taxon>
        <taxon>Sordariomycetidae</taxon>
        <taxon>Ophiostomatales</taxon>
        <taxon>Ophiostomataceae</taxon>
        <taxon>Sporothrix</taxon>
    </lineage>
</organism>
<proteinExistence type="predicted"/>
<evidence type="ECO:0000313" key="3">
    <source>
        <dbReference type="Proteomes" id="UP000033710"/>
    </source>
</evidence>
<protein>
    <submittedName>
        <fullName evidence="2">Uncharacterized protein</fullName>
    </submittedName>
</protein>
<dbReference type="GeneID" id="27672437"/>
<comment type="caution">
    <text evidence="2">The sequence shown here is derived from an EMBL/GenBank/DDBJ whole genome shotgun (WGS) entry which is preliminary data.</text>
</comment>
<evidence type="ECO:0000313" key="2">
    <source>
        <dbReference type="EMBL" id="KJR84448.1"/>
    </source>
</evidence>
<evidence type="ECO:0000256" key="1">
    <source>
        <dbReference type="SAM" id="MobiDB-lite"/>
    </source>
</evidence>